<protein>
    <submittedName>
        <fullName evidence="9">SusD family</fullName>
    </submittedName>
</protein>
<feature type="chain" id="PRO_5006633587" evidence="6">
    <location>
        <begin position="25"/>
        <end position="488"/>
    </location>
</feature>
<evidence type="ECO:0000259" key="7">
    <source>
        <dbReference type="Pfam" id="PF07980"/>
    </source>
</evidence>
<feature type="domain" description="SusD-like N-terminal" evidence="8">
    <location>
        <begin position="28"/>
        <end position="225"/>
    </location>
</feature>
<dbReference type="SUPFAM" id="SSF48452">
    <property type="entry name" value="TPR-like"/>
    <property type="match status" value="1"/>
</dbReference>
<evidence type="ECO:0000313" key="9">
    <source>
        <dbReference type="EMBL" id="GAP43990.1"/>
    </source>
</evidence>
<reference evidence="9" key="1">
    <citation type="journal article" date="2015" name="Genome Announc.">
        <title>Draft Genome Sequence of Bacteroidales Strain TBC1, a Novel Isolate from a Methanogenic Wastewater Treatment System.</title>
        <authorList>
            <person name="Tourlousse D.M."/>
            <person name="Matsuura N."/>
            <person name="Sun L."/>
            <person name="Toyonaga M."/>
            <person name="Kuroda K."/>
            <person name="Ohashi A."/>
            <person name="Cruz R."/>
            <person name="Yamaguchi T."/>
            <person name="Sekiguchi Y."/>
        </authorList>
    </citation>
    <scope>NUCLEOTIDE SEQUENCE [LARGE SCALE GENOMIC DNA]</scope>
    <source>
        <strain evidence="9">TBC1</strain>
    </source>
</reference>
<evidence type="ECO:0000256" key="5">
    <source>
        <dbReference type="ARBA" id="ARBA00023237"/>
    </source>
</evidence>
<evidence type="ECO:0000259" key="8">
    <source>
        <dbReference type="Pfam" id="PF14322"/>
    </source>
</evidence>
<dbReference type="Proteomes" id="UP000053091">
    <property type="component" value="Unassembled WGS sequence"/>
</dbReference>
<dbReference type="GO" id="GO:0009279">
    <property type="term" value="C:cell outer membrane"/>
    <property type="evidence" value="ECO:0007669"/>
    <property type="project" value="UniProtKB-SubCell"/>
</dbReference>
<keyword evidence="5" id="KW-0998">Cell outer membrane</keyword>
<comment type="subcellular location">
    <subcellularLocation>
        <location evidence="1">Cell outer membrane</location>
    </subcellularLocation>
</comment>
<proteinExistence type="inferred from homology"/>
<organism evidence="9">
    <name type="scientific">Lentimicrobium saccharophilum</name>
    <dbReference type="NCBI Taxonomy" id="1678841"/>
    <lineage>
        <taxon>Bacteria</taxon>
        <taxon>Pseudomonadati</taxon>
        <taxon>Bacteroidota</taxon>
        <taxon>Bacteroidia</taxon>
        <taxon>Bacteroidales</taxon>
        <taxon>Lentimicrobiaceae</taxon>
        <taxon>Lentimicrobium</taxon>
    </lineage>
</organism>
<dbReference type="CDD" id="cd08977">
    <property type="entry name" value="SusD"/>
    <property type="match status" value="1"/>
</dbReference>
<keyword evidence="4" id="KW-0472">Membrane</keyword>
<evidence type="ECO:0000256" key="3">
    <source>
        <dbReference type="ARBA" id="ARBA00022729"/>
    </source>
</evidence>
<evidence type="ECO:0000256" key="2">
    <source>
        <dbReference type="ARBA" id="ARBA00006275"/>
    </source>
</evidence>
<dbReference type="InterPro" id="IPR012944">
    <property type="entry name" value="SusD_RagB_dom"/>
</dbReference>
<evidence type="ECO:0000256" key="4">
    <source>
        <dbReference type="ARBA" id="ARBA00023136"/>
    </source>
</evidence>
<accession>A0A0S7C3J8</accession>
<gene>
    <name evidence="9" type="ORF">TBC1_112149</name>
</gene>
<dbReference type="InterPro" id="IPR033985">
    <property type="entry name" value="SusD-like_N"/>
</dbReference>
<dbReference type="PROSITE" id="PS51257">
    <property type="entry name" value="PROKAR_LIPOPROTEIN"/>
    <property type="match status" value="1"/>
</dbReference>
<dbReference type="RefSeq" id="WP_062042032.1">
    <property type="nucleotide sequence ID" value="NZ_DF968182.1"/>
</dbReference>
<keyword evidence="10" id="KW-1185">Reference proteome</keyword>
<dbReference type="Pfam" id="PF07980">
    <property type="entry name" value="SusD_RagB"/>
    <property type="match status" value="1"/>
</dbReference>
<dbReference type="InterPro" id="IPR011990">
    <property type="entry name" value="TPR-like_helical_dom_sf"/>
</dbReference>
<sequence>MKNQIYIATITALVLLLFASSCQKDDGFLDKSPNGVLSTSNFYKTAEDAEAAANAAYSILHDFWMKSIAFKKDIISDDAVKGQGVDLAALTNFDNLNFSATDGVNQTIWGLYFKGIYLCNLVLDYVPDIEMDQAKKERILGEAYFLRGFYYYNLVIRYGGVPIMSTTKNAEKTPARATREATWAFIEENLTTAAGLLPWKNQYSAAELGRADKGASLALLGNAYLFQEKWQDAFDAYKSVIESGNYSLLTNFGDIFKPESDNGVESVFETQFKGGEEFSYGNGFNFWVRPRNGSTIFGLGFCMPTQDLVDEFEEGDPRLRYTVIREGDIISEEVKDFPFQAAWAPETGMSYGKYVVDVPVGGNAERHEQNLKQIRYAEVLLGYAEAAFRLGNTGEAVAKINLIRQRARGGNTGILPDLTGSEDLFAAIVHERRVELALEGKRYFDLVRWGLAVQELGPLGYQPARQGLYPIPQTELDVNPNLTPNPGY</sequence>
<dbReference type="Gene3D" id="1.25.40.390">
    <property type="match status" value="1"/>
</dbReference>
<evidence type="ECO:0000256" key="6">
    <source>
        <dbReference type="SAM" id="SignalP"/>
    </source>
</evidence>
<evidence type="ECO:0000313" key="10">
    <source>
        <dbReference type="Proteomes" id="UP000053091"/>
    </source>
</evidence>
<name>A0A0S7C3J8_9BACT</name>
<feature type="signal peptide" evidence="6">
    <location>
        <begin position="1"/>
        <end position="24"/>
    </location>
</feature>
<dbReference type="Pfam" id="PF14322">
    <property type="entry name" value="SusD-like_3"/>
    <property type="match status" value="1"/>
</dbReference>
<feature type="domain" description="RagB/SusD" evidence="7">
    <location>
        <begin position="265"/>
        <end position="488"/>
    </location>
</feature>
<dbReference type="EMBL" id="DF968182">
    <property type="protein sequence ID" value="GAP43990.1"/>
    <property type="molecule type" value="Genomic_DNA"/>
</dbReference>
<dbReference type="OrthoDB" id="617686at2"/>
<evidence type="ECO:0000256" key="1">
    <source>
        <dbReference type="ARBA" id="ARBA00004442"/>
    </source>
</evidence>
<keyword evidence="3 6" id="KW-0732">Signal</keyword>
<dbReference type="STRING" id="1678841.TBC1_112149"/>
<dbReference type="PATRIC" id="fig|1678841.3.peg.2404"/>
<comment type="similarity">
    <text evidence="2">Belongs to the SusD family.</text>
</comment>
<dbReference type="AlphaFoldDB" id="A0A0S7C3J8"/>